<evidence type="ECO:0000313" key="4">
    <source>
        <dbReference type="Proteomes" id="UP001054252"/>
    </source>
</evidence>
<name>A0AAV5KH83_9ROSI</name>
<dbReference type="PANTHER" id="PTHR48047">
    <property type="entry name" value="GLYCOSYLTRANSFERASE"/>
    <property type="match status" value="1"/>
</dbReference>
<evidence type="ECO:0000256" key="1">
    <source>
        <dbReference type="ARBA" id="ARBA00009995"/>
    </source>
</evidence>
<dbReference type="PANTHER" id="PTHR48047:SF61">
    <property type="entry name" value="OS04G0273600 PROTEIN"/>
    <property type="match status" value="1"/>
</dbReference>
<dbReference type="Gene3D" id="3.40.50.2000">
    <property type="entry name" value="Glycogen Phosphorylase B"/>
    <property type="match status" value="3"/>
</dbReference>
<evidence type="ECO:0000313" key="3">
    <source>
        <dbReference type="EMBL" id="GKV23962.1"/>
    </source>
</evidence>
<accession>A0AAV5KH83</accession>
<sequence length="388" mass="43779">MAMAELKVVPDNRKKRIIMLRFMAHGHLNPFMALARKLVQRENCTITIVNTPLDIQKLKSSFLYHSEANMSFAEVPFNTAEYGIRRIQRTQKNPPMNSLSVSLKHLQISRPPSGSLVWLWYGVHFSLSLNISQIESGEEFSLLDFTEALRLHQIQLGRDLKYVDDAVSFFSPRKRQFLFCLSSDAILLNGIEELDKMGAAYFHRRMGGRPVYMIGPVCSFPKKEVSSDFSAWLDLHPPRSVLYVCFGSQLTILPSQMRELAKGSKESGVAFIWVIRPPFGFSATAEFDPEWGSYHWLASGGRAVFNSQFLETEMGVCLEMARGIESATVGSAHVARIIRTVMGRTDMGLEMSRREGEIQKKMEGAFQQRDGLKGSSVSAMDDFLSTVK</sequence>
<protein>
    <submittedName>
        <fullName evidence="3">Uncharacterized protein</fullName>
    </submittedName>
</protein>
<organism evidence="3 4">
    <name type="scientific">Rubroshorea leprosula</name>
    <dbReference type="NCBI Taxonomy" id="152421"/>
    <lineage>
        <taxon>Eukaryota</taxon>
        <taxon>Viridiplantae</taxon>
        <taxon>Streptophyta</taxon>
        <taxon>Embryophyta</taxon>
        <taxon>Tracheophyta</taxon>
        <taxon>Spermatophyta</taxon>
        <taxon>Magnoliopsida</taxon>
        <taxon>eudicotyledons</taxon>
        <taxon>Gunneridae</taxon>
        <taxon>Pentapetalae</taxon>
        <taxon>rosids</taxon>
        <taxon>malvids</taxon>
        <taxon>Malvales</taxon>
        <taxon>Dipterocarpaceae</taxon>
        <taxon>Rubroshorea</taxon>
    </lineage>
</organism>
<gene>
    <name evidence="3" type="ORF">SLEP1_g33631</name>
</gene>
<keyword evidence="2" id="KW-0328">Glycosyltransferase</keyword>
<comment type="caution">
    <text evidence="3">The sequence shown here is derived from an EMBL/GenBank/DDBJ whole genome shotgun (WGS) entry which is preliminary data.</text>
</comment>
<comment type="similarity">
    <text evidence="1">Belongs to the UDP-glycosyltransferase family.</text>
</comment>
<dbReference type="GO" id="GO:0035251">
    <property type="term" value="F:UDP-glucosyltransferase activity"/>
    <property type="evidence" value="ECO:0007669"/>
    <property type="project" value="TreeGrafter"/>
</dbReference>
<reference evidence="3 4" key="1">
    <citation type="journal article" date="2021" name="Commun. Biol.">
        <title>The genome of Shorea leprosula (Dipterocarpaceae) highlights the ecological relevance of drought in aseasonal tropical rainforests.</title>
        <authorList>
            <person name="Ng K.K.S."/>
            <person name="Kobayashi M.J."/>
            <person name="Fawcett J.A."/>
            <person name="Hatakeyama M."/>
            <person name="Paape T."/>
            <person name="Ng C.H."/>
            <person name="Ang C.C."/>
            <person name="Tnah L.H."/>
            <person name="Lee C.T."/>
            <person name="Nishiyama T."/>
            <person name="Sese J."/>
            <person name="O'Brien M.J."/>
            <person name="Copetti D."/>
            <person name="Mohd Noor M.I."/>
            <person name="Ong R.C."/>
            <person name="Putra M."/>
            <person name="Sireger I.Z."/>
            <person name="Indrioko S."/>
            <person name="Kosugi Y."/>
            <person name="Izuno A."/>
            <person name="Isagi Y."/>
            <person name="Lee S.L."/>
            <person name="Shimizu K.K."/>
        </authorList>
    </citation>
    <scope>NUCLEOTIDE SEQUENCE [LARGE SCALE GENOMIC DNA]</scope>
    <source>
        <strain evidence="3">214</strain>
    </source>
</reference>
<keyword evidence="2" id="KW-0808">Transferase</keyword>
<evidence type="ECO:0000256" key="2">
    <source>
        <dbReference type="ARBA" id="ARBA00022676"/>
    </source>
</evidence>
<dbReference type="Proteomes" id="UP001054252">
    <property type="component" value="Unassembled WGS sequence"/>
</dbReference>
<dbReference type="SUPFAM" id="SSF53756">
    <property type="entry name" value="UDP-Glycosyltransferase/glycogen phosphorylase"/>
    <property type="match status" value="1"/>
</dbReference>
<dbReference type="EMBL" id="BPVZ01000064">
    <property type="protein sequence ID" value="GKV23962.1"/>
    <property type="molecule type" value="Genomic_DNA"/>
</dbReference>
<dbReference type="AlphaFoldDB" id="A0AAV5KH83"/>
<proteinExistence type="inferred from homology"/>
<keyword evidence="4" id="KW-1185">Reference proteome</keyword>